<reference evidence="3" key="1">
    <citation type="submission" date="2017-09" db="EMBL/GenBank/DDBJ databases">
        <title>Genome sequence of Nannocystis excedens DSM 71.</title>
        <authorList>
            <person name="Blom J."/>
        </authorList>
    </citation>
    <scope>NUCLEOTIDE SEQUENCE [LARGE SCALE GENOMIC DNA]</scope>
    <source>
        <strain evidence="3">type strain: E19</strain>
    </source>
</reference>
<feature type="transmembrane region" description="Helical" evidence="1">
    <location>
        <begin position="66"/>
        <end position="92"/>
    </location>
</feature>
<dbReference type="KEGG" id="hdi:HDIA_0943"/>
<protein>
    <submittedName>
        <fullName evidence="2">Uncharacterized protein</fullName>
    </submittedName>
</protein>
<evidence type="ECO:0000313" key="3">
    <source>
        <dbReference type="Proteomes" id="UP000223606"/>
    </source>
</evidence>
<keyword evidence="1" id="KW-1133">Transmembrane helix</keyword>
<keyword evidence="3" id="KW-1185">Reference proteome</keyword>
<accession>A0A2C9D2J5</accession>
<evidence type="ECO:0000313" key="2">
    <source>
        <dbReference type="EMBL" id="SON54484.1"/>
    </source>
</evidence>
<keyword evidence="1" id="KW-0812">Transmembrane</keyword>
<dbReference type="EMBL" id="LT960614">
    <property type="protein sequence ID" value="SON54484.1"/>
    <property type="molecule type" value="Genomic_DNA"/>
</dbReference>
<gene>
    <name evidence="2" type="ORF">HDIA_0943</name>
</gene>
<proteinExistence type="predicted"/>
<name>A0A2C9D2J5_9HYPH</name>
<dbReference type="RefSeq" id="WP_157775305.1">
    <property type="nucleotide sequence ID" value="NZ_LT960614.1"/>
</dbReference>
<keyword evidence="1" id="KW-0472">Membrane</keyword>
<organism evidence="2 3">
    <name type="scientific">Hartmannibacter diazotrophicus</name>
    <dbReference type="NCBI Taxonomy" id="1482074"/>
    <lineage>
        <taxon>Bacteria</taxon>
        <taxon>Pseudomonadati</taxon>
        <taxon>Pseudomonadota</taxon>
        <taxon>Alphaproteobacteria</taxon>
        <taxon>Hyphomicrobiales</taxon>
        <taxon>Pleomorphomonadaceae</taxon>
        <taxon>Hartmannibacter</taxon>
    </lineage>
</organism>
<feature type="transmembrane region" description="Helical" evidence="1">
    <location>
        <begin position="25"/>
        <end position="46"/>
    </location>
</feature>
<evidence type="ECO:0000256" key="1">
    <source>
        <dbReference type="SAM" id="Phobius"/>
    </source>
</evidence>
<dbReference type="OrthoDB" id="6228405at2"/>
<dbReference type="AlphaFoldDB" id="A0A2C9D2J5"/>
<sequence length="152" mass="16023">MPDISREEILHNLPPFIVAPGGTDWLLVGLAIALFAGLLFLGNLYFTIHSLPEKLAHGTSPAQLQLVGILALLALFTHNNLFWVIALLLAAIKFPDFTTPLQSIADSLARQAATDAPAVATVQAADGVTVVVVEEAPVAQADPAPVEGNDRV</sequence>
<dbReference type="Proteomes" id="UP000223606">
    <property type="component" value="Chromosome 1"/>
</dbReference>